<comment type="caution">
    <text evidence="3">The sequence shown here is derived from an EMBL/GenBank/DDBJ whole genome shotgun (WGS) entry which is preliminary data.</text>
</comment>
<evidence type="ECO:0000313" key="3">
    <source>
        <dbReference type="EMBL" id="NDY91550.1"/>
    </source>
</evidence>
<accession>A0A7C9PHV5</accession>
<evidence type="ECO:0000256" key="2">
    <source>
        <dbReference type="SAM" id="Phobius"/>
    </source>
</evidence>
<feature type="compositionally biased region" description="Low complexity" evidence="1">
    <location>
        <begin position="14"/>
        <end position="23"/>
    </location>
</feature>
<dbReference type="AlphaFoldDB" id="A0A7C9PHV5"/>
<keyword evidence="2" id="KW-1133">Transmembrane helix</keyword>
<dbReference type="PANTHER" id="PTHR38043">
    <property type="entry name" value="PROTEIN HEMX"/>
    <property type="match status" value="1"/>
</dbReference>
<dbReference type="PANTHER" id="PTHR38043:SF1">
    <property type="entry name" value="PROTEIN HEMX"/>
    <property type="match status" value="1"/>
</dbReference>
<dbReference type="EMBL" id="JAAGOH010000010">
    <property type="protein sequence ID" value="NDY91550.1"/>
    <property type="molecule type" value="Genomic_DNA"/>
</dbReference>
<proteinExistence type="predicted"/>
<feature type="compositionally biased region" description="Pro residues" evidence="1">
    <location>
        <begin position="1"/>
        <end position="13"/>
    </location>
</feature>
<name>A0A7C9PHV5_9BURK</name>
<evidence type="ECO:0000256" key="1">
    <source>
        <dbReference type="SAM" id="MobiDB-lite"/>
    </source>
</evidence>
<feature type="region of interest" description="Disordered" evidence="1">
    <location>
        <begin position="1"/>
        <end position="23"/>
    </location>
</feature>
<dbReference type="Pfam" id="PF04375">
    <property type="entry name" value="HemX"/>
    <property type="match status" value="1"/>
</dbReference>
<dbReference type="InterPro" id="IPR007470">
    <property type="entry name" value="HemX"/>
</dbReference>
<evidence type="ECO:0000313" key="4">
    <source>
        <dbReference type="Proteomes" id="UP000484255"/>
    </source>
</evidence>
<gene>
    <name evidence="3" type="ORF">G3A44_10170</name>
</gene>
<keyword evidence="4" id="KW-1185">Reference proteome</keyword>
<evidence type="ECO:0008006" key="5">
    <source>
        <dbReference type="Google" id="ProtNLM"/>
    </source>
</evidence>
<protein>
    <recommendedName>
        <fullName evidence="5">Heme biosynthesis operon protein HemX</fullName>
    </recommendedName>
</protein>
<sequence length="388" mass="41480">MSEPTLPPTPASPEPAATSVPPVAPAAPLSPVAAQAPGLAGAPPAWHHRANIWVLGAVAVTAMGVLGVTLAWNTQQRVQLLEQELVRRQQVSQEQSTEARLLSRQAQEIAADAQAKVGLLEARVAESALQRSQVEELIQSLSRSRDENVLADVESALRVAQQQAAITGSADPVVAALRQADERLTRYNQPRLERVRRAVARDLDRARAVSAVDVPSLVIKLDEAVRLVDELPLLASAERAGRPTTAAAAVASRAASRPAAAASAPEEPAVWQRWVGQVWQEVKGLVRVTRIDHPEAALISPEQSFFLRENLKLRLLNARLALMSRQFDLAQSDLAQAQGALGRYFDPASRRVAAAQELVGQVGAQSRVVNLPRPDETLAALAAAAAGR</sequence>
<feature type="transmembrane region" description="Helical" evidence="2">
    <location>
        <begin position="52"/>
        <end position="72"/>
    </location>
</feature>
<keyword evidence="2" id="KW-0812">Transmembrane</keyword>
<reference evidence="3 4" key="1">
    <citation type="submission" date="2020-02" db="EMBL/GenBank/DDBJ databases">
        <title>Ideonella bacterium strain TBM-1.</title>
        <authorList>
            <person name="Chen W.-M."/>
        </authorList>
    </citation>
    <scope>NUCLEOTIDE SEQUENCE [LARGE SCALE GENOMIC DNA]</scope>
    <source>
        <strain evidence="3 4">TBM-1</strain>
    </source>
</reference>
<keyword evidence="2" id="KW-0472">Membrane</keyword>
<dbReference type="Proteomes" id="UP000484255">
    <property type="component" value="Unassembled WGS sequence"/>
</dbReference>
<organism evidence="3 4">
    <name type="scientific">Ideonella livida</name>
    <dbReference type="NCBI Taxonomy" id="2707176"/>
    <lineage>
        <taxon>Bacteria</taxon>
        <taxon>Pseudomonadati</taxon>
        <taxon>Pseudomonadota</taxon>
        <taxon>Betaproteobacteria</taxon>
        <taxon>Burkholderiales</taxon>
        <taxon>Sphaerotilaceae</taxon>
        <taxon>Ideonella</taxon>
    </lineage>
</organism>